<dbReference type="CDD" id="cd06329">
    <property type="entry name" value="PBP1_SBP-like"/>
    <property type="match status" value="1"/>
</dbReference>
<keyword evidence="6" id="KW-1185">Reference proteome</keyword>
<comment type="caution">
    <text evidence="5">The sequence shown here is derived from an EMBL/GenBank/DDBJ whole genome shotgun (WGS) entry which is preliminary data.</text>
</comment>
<reference evidence="5" key="1">
    <citation type="submission" date="2022-05" db="EMBL/GenBank/DDBJ databases">
        <title>Schlegelella sp. nov., isolated from mangrove soil.</title>
        <authorList>
            <person name="Liu Y."/>
            <person name="Ge X."/>
            <person name="Liu W."/>
        </authorList>
    </citation>
    <scope>NUCLEOTIDE SEQUENCE</scope>
    <source>
        <strain evidence="5">S2-27</strain>
    </source>
</reference>
<dbReference type="InterPro" id="IPR051010">
    <property type="entry name" value="BCAA_transport"/>
</dbReference>
<feature type="domain" description="Leucine-binding protein" evidence="4">
    <location>
        <begin position="21"/>
        <end position="377"/>
    </location>
</feature>
<feature type="chain" id="PRO_5047214673" evidence="3">
    <location>
        <begin position="18"/>
        <end position="417"/>
    </location>
</feature>
<dbReference type="InterPro" id="IPR028081">
    <property type="entry name" value="Leu-bd"/>
</dbReference>
<dbReference type="Proteomes" id="UP001165541">
    <property type="component" value="Unassembled WGS sequence"/>
</dbReference>
<evidence type="ECO:0000256" key="1">
    <source>
        <dbReference type="ARBA" id="ARBA00010062"/>
    </source>
</evidence>
<dbReference type="Gene3D" id="3.40.50.2300">
    <property type="match status" value="2"/>
</dbReference>
<protein>
    <submittedName>
        <fullName evidence="5">Branched-chain amino acid ABC transporter substrate-binding protein</fullName>
    </submittedName>
</protein>
<dbReference type="Pfam" id="PF13458">
    <property type="entry name" value="Peripla_BP_6"/>
    <property type="match status" value="1"/>
</dbReference>
<keyword evidence="2 3" id="KW-0732">Signal</keyword>
<dbReference type="SUPFAM" id="SSF53822">
    <property type="entry name" value="Periplasmic binding protein-like I"/>
    <property type="match status" value="1"/>
</dbReference>
<dbReference type="EMBL" id="JAMKFE010000001">
    <property type="protein sequence ID" value="MCM5678354.1"/>
    <property type="molecule type" value="Genomic_DNA"/>
</dbReference>
<evidence type="ECO:0000313" key="6">
    <source>
        <dbReference type="Proteomes" id="UP001165541"/>
    </source>
</evidence>
<organism evidence="5 6">
    <name type="scientific">Caldimonas mangrovi</name>
    <dbReference type="NCBI Taxonomy" id="2944811"/>
    <lineage>
        <taxon>Bacteria</taxon>
        <taxon>Pseudomonadati</taxon>
        <taxon>Pseudomonadota</taxon>
        <taxon>Betaproteobacteria</taxon>
        <taxon>Burkholderiales</taxon>
        <taxon>Sphaerotilaceae</taxon>
        <taxon>Caldimonas</taxon>
    </lineage>
</organism>
<gene>
    <name evidence="5" type="ORF">M8A51_02285</name>
</gene>
<evidence type="ECO:0000256" key="2">
    <source>
        <dbReference type="ARBA" id="ARBA00022729"/>
    </source>
</evidence>
<sequence length="417" mass="45217">MLALAALLLLTATLVAAQPRPVKLALIEGLSGSFGNAGEAVHRNIVWAVERINARGGVRLPDGPRPLEVIRFDSKGTTDEALSMFKSAMDQDIGFVLQGNSSATAAALIDALNKHNQREPQRRALFLNYSAVEPSLTNERCSFWHFRFDAHADMRLAALMDVLTADLAVQKVYLIGQDYSFGQHVVRKARELLAQRRPGLQVVGEELHPIGRIKDFLPYAAKIKASGAQAVVTGNWGNDLTLLVKAAREAGLDAKFYTFYGNALGVPAAIGAAGVGRVLAVAEWHPNTGAPASDAFYTSFRQRFPRSEDDYLHARMQAMVEMLAQAIEAAGSTEAAAVARALEGARFDGRALGGVHEGRMRAADHQFIQPLYVSEMQRVGSEGTRFDNEGSGFGFRTVRHVPAAQTELPHACAMDRP</sequence>
<proteinExistence type="inferred from homology"/>
<dbReference type="PANTHER" id="PTHR30483">
    <property type="entry name" value="LEUCINE-SPECIFIC-BINDING PROTEIN"/>
    <property type="match status" value="1"/>
</dbReference>
<evidence type="ECO:0000259" key="4">
    <source>
        <dbReference type="Pfam" id="PF13458"/>
    </source>
</evidence>
<feature type="signal peptide" evidence="3">
    <location>
        <begin position="1"/>
        <end position="17"/>
    </location>
</feature>
<accession>A0ABT0YHZ6</accession>
<evidence type="ECO:0000313" key="5">
    <source>
        <dbReference type="EMBL" id="MCM5678354.1"/>
    </source>
</evidence>
<comment type="similarity">
    <text evidence="1">Belongs to the leucine-binding protein family.</text>
</comment>
<evidence type="ECO:0000256" key="3">
    <source>
        <dbReference type="SAM" id="SignalP"/>
    </source>
</evidence>
<name>A0ABT0YHZ6_9BURK</name>
<dbReference type="InterPro" id="IPR028082">
    <property type="entry name" value="Peripla_BP_I"/>
</dbReference>